<accession>A0A2C6LCA3</accession>
<dbReference type="Pfam" id="PF09368">
    <property type="entry name" value="Sas10"/>
    <property type="match status" value="1"/>
</dbReference>
<evidence type="ECO:0000256" key="1">
    <source>
        <dbReference type="ARBA" id="ARBA00004123"/>
    </source>
</evidence>
<evidence type="ECO:0000256" key="2">
    <source>
        <dbReference type="ARBA" id="ARBA00010979"/>
    </source>
</evidence>
<feature type="compositionally biased region" description="Acidic residues" evidence="5">
    <location>
        <begin position="127"/>
        <end position="136"/>
    </location>
</feature>
<dbReference type="Proteomes" id="UP000221165">
    <property type="component" value="Unassembled WGS sequence"/>
</dbReference>
<dbReference type="PANTHER" id="PTHR13237">
    <property type="entry name" value="SOMETHING ABOUT SILENCING PROTEIN 10-RELATED"/>
    <property type="match status" value="1"/>
</dbReference>
<comment type="subcellular location">
    <subcellularLocation>
        <location evidence="1">Nucleus</location>
    </subcellularLocation>
</comment>
<feature type="region of interest" description="Disordered" evidence="5">
    <location>
        <begin position="191"/>
        <end position="263"/>
    </location>
</feature>
<evidence type="ECO:0000256" key="3">
    <source>
        <dbReference type="ARBA" id="ARBA00023242"/>
    </source>
</evidence>
<comment type="similarity">
    <text evidence="2">Belongs to the SAS10 family.</text>
</comment>
<dbReference type="VEuPathDB" id="ToxoDB:CSUI_000428"/>
<keyword evidence="4" id="KW-0175">Coiled coil</keyword>
<keyword evidence="8" id="KW-1185">Reference proteome</keyword>
<feature type="region of interest" description="Disordered" evidence="5">
    <location>
        <begin position="127"/>
        <end position="154"/>
    </location>
</feature>
<dbReference type="InterPro" id="IPR018972">
    <property type="entry name" value="Sas10_C_dom"/>
</dbReference>
<feature type="compositionally biased region" description="Acidic residues" evidence="5">
    <location>
        <begin position="215"/>
        <end position="224"/>
    </location>
</feature>
<dbReference type="GeneID" id="94423873"/>
<feature type="coiled-coil region" evidence="4">
    <location>
        <begin position="6"/>
        <end position="33"/>
    </location>
</feature>
<feature type="compositionally biased region" description="Basic and acidic residues" evidence="5">
    <location>
        <begin position="87"/>
        <end position="106"/>
    </location>
</feature>
<dbReference type="PANTHER" id="PTHR13237:SF8">
    <property type="entry name" value="SOMETHING ABOUT SILENCING PROTEIN 10"/>
    <property type="match status" value="1"/>
</dbReference>
<dbReference type="GO" id="GO:0000462">
    <property type="term" value="P:maturation of SSU-rRNA from tricistronic rRNA transcript (SSU-rRNA, 5.8S rRNA, LSU-rRNA)"/>
    <property type="evidence" value="ECO:0007669"/>
    <property type="project" value="TreeGrafter"/>
</dbReference>
<keyword evidence="3" id="KW-0539">Nucleus</keyword>
<comment type="caution">
    <text evidence="7">The sequence shown here is derived from an EMBL/GenBank/DDBJ whole genome shotgun (WGS) entry which is preliminary data.</text>
</comment>
<proteinExistence type="inferred from homology"/>
<evidence type="ECO:0000256" key="4">
    <source>
        <dbReference type="SAM" id="Coils"/>
    </source>
</evidence>
<evidence type="ECO:0000313" key="7">
    <source>
        <dbReference type="EMBL" id="PHJ25717.1"/>
    </source>
</evidence>
<evidence type="ECO:0000256" key="5">
    <source>
        <dbReference type="SAM" id="MobiDB-lite"/>
    </source>
</evidence>
<feature type="compositionally biased region" description="Basic residues" evidence="5">
    <location>
        <begin position="361"/>
        <end position="370"/>
    </location>
</feature>
<feature type="region of interest" description="Disordered" evidence="5">
    <location>
        <begin position="78"/>
        <end position="110"/>
    </location>
</feature>
<feature type="region of interest" description="Disordered" evidence="5">
    <location>
        <begin position="347"/>
        <end position="370"/>
    </location>
</feature>
<reference evidence="7 8" key="1">
    <citation type="journal article" date="2017" name="Int. J. Parasitol.">
        <title>The genome of the protozoan parasite Cystoisospora suis and a reverse vaccinology approach to identify vaccine candidates.</title>
        <authorList>
            <person name="Palmieri N."/>
            <person name="Shrestha A."/>
            <person name="Ruttkowski B."/>
            <person name="Beck T."/>
            <person name="Vogl C."/>
            <person name="Tomley F."/>
            <person name="Blake D.P."/>
            <person name="Joachim A."/>
        </authorList>
    </citation>
    <scope>NUCLEOTIDE SEQUENCE [LARGE SCALE GENOMIC DNA]</scope>
    <source>
        <strain evidence="7 8">Wien I</strain>
    </source>
</reference>
<protein>
    <submittedName>
        <fullName evidence="7">Sas10 c-terminal domain-containing protein</fullName>
    </submittedName>
</protein>
<name>A0A2C6LCA3_9APIC</name>
<gene>
    <name evidence="7" type="ORF">CSUI_000428</name>
</gene>
<feature type="domain" description="Sas10 C-terminal" evidence="6">
    <location>
        <begin position="295"/>
        <end position="368"/>
    </location>
</feature>
<organism evidence="7 8">
    <name type="scientific">Cystoisospora suis</name>
    <dbReference type="NCBI Taxonomy" id="483139"/>
    <lineage>
        <taxon>Eukaryota</taxon>
        <taxon>Sar</taxon>
        <taxon>Alveolata</taxon>
        <taxon>Apicomplexa</taxon>
        <taxon>Conoidasida</taxon>
        <taxon>Coccidia</taxon>
        <taxon>Eucoccidiorida</taxon>
        <taxon>Eimeriorina</taxon>
        <taxon>Sarcocystidae</taxon>
        <taxon>Cystoisospora</taxon>
    </lineage>
</organism>
<dbReference type="GO" id="GO:0032040">
    <property type="term" value="C:small-subunit processome"/>
    <property type="evidence" value="ECO:0007669"/>
    <property type="project" value="TreeGrafter"/>
</dbReference>
<dbReference type="RefSeq" id="XP_067927363.1">
    <property type="nucleotide sequence ID" value="XM_068060662.1"/>
</dbReference>
<evidence type="ECO:0000259" key="6">
    <source>
        <dbReference type="Pfam" id="PF09368"/>
    </source>
</evidence>
<dbReference type="AlphaFoldDB" id="A0A2C6LCA3"/>
<dbReference type="EMBL" id="MIGC01000177">
    <property type="protein sequence ID" value="PHJ25717.1"/>
    <property type="molecule type" value="Genomic_DNA"/>
</dbReference>
<dbReference type="OrthoDB" id="203440at2759"/>
<evidence type="ECO:0000313" key="8">
    <source>
        <dbReference type="Proteomes" id="UP000221165"/>
    </source>
</evidence>
<feature type="compositionally biased region" description="Acidic residues" evidence="5">
    <location>
        <begin position="247"/>
        <end position="262"/>
    </location>
</feature>
<sequence>MDYPGNEQVRGVKEKAERELRRAAERLKRSELVRAVREEIGDAPEEMGVERWLQSHHSKLGMAASIAKKQKAREAFEEENMLRLSSSKKDRKERQLARKLEEEQRRMTVGTTLSELTAFTDTALGVYDDEGGEEDISIGGRGRQAGGGGRSSNALGMYLNAARQAAETAKKVDEALQTDRAIFSRQQNLLLSQLQHKKKNEETRKAHQKKRKEEDSDADYDDMLGPDSLGLSSGKKRKNKNNRTDERDDLAEPSAEDLEAFDELLQTQKSRKIAKKKQIEERAKAFVPSVPEEVEGQRATTRQILKNKGLTRKRKKVEGNARVHNRRKYEAKMRKLKTIRGGEREVEGDSYMGEESGIRANLKKSRNLSS</sequence>
<feature type="compositionally biased region" description="Gly residues" evidence="5">
    <location>
        <begin position="139"/>
        <end position="150"/>
    </location>
</feature>